<feature type="region of interest" description="Disordered" evidence="2">
    <location>
        <begin position="27"/>
        <end position="61"/>
    </location>
</feature>
<dbReference type="PANTHER" id="PTHR45751">
    <property type="entry name" value="COPINE FAMILY PROTEIN 1"/>
    <property type="match status" value="1"/>
</dbReference>
<evidence type="ECO:0000313" key="4">
    <source>
        <dbReference type="Proteomes" id="UP000504609"/>
    </source>
</evidence>
<dbReference type="InterPro" id="IPR036465">
    <property type="entry name" value="vWFA_dom_sf"/>
</dbReference>
<evidence type="ECO:0000256" key="1">
    <source>
        <dbReference type="PROSITE-ProRule" id="PRU00175"/>
    </source>
</evidence>
<dbReference type="InterPro" id="IPR002035">
    <property type="entry name" value="VWF_A"/>
</dbReference>
<dbReference type="InterPro" id="IPR010734">
    <property type="entry name" value="Copine_C"/>
</dbReference>
<feature type="domain" description="RING-type" evidence="3">
    <location>
        <begin position="392"/>
        <end position="425"/>
    </location>
</feature>
<dbReference type="InterPro" id="IPR013083">
    <property type="entry name" value="Znf_RING/FYVE/PHD"/>
</dbReference>
<organism evidence="4 5">
    <name type="scientific">Cucurbita moschata</name>
    <name type="common">Winter crookneck squash</name>
    <name type="synonym">Cucurbita pepo var. moschata</name>
    <dbReference type="NCBI Taxonomy" id="3662"/>
    <lineage>
        <taxon>Eukaryota</taxon>
        <taxon>Viridiplantae</taxon>
        <taxon>Streptophyta</taxon>
        <taxon>Embryophyta</taxon>
        <taxon>Tracheophyta</taxon>
        <taxon>Spermatophyta</taxon>
        <taxon>Magnoliopsida</taxon>
        <taxon>eudicotyledons</taxon>
        <taxon>Gunneridae</taxon>
        <taxon>Pentapetalae</taxon>
        <taxon>rosids</taxon>
        <taxon>fabids</taxon>
        <taxon>Cucurbitales</taxon>
        <taxon>Cucurbitaceae</taxon>
        <taxon>Cucurbiteae</taxon>
        <taxon>Cucurbita</taxon>
    </lineage>
</organism>
<dbReference type="GeneID" id="111453613"/>
<dbReference type="PANTHER" id="PTHR45751:SF38">
    <property type="entry name" value="E3 UBIQUITIN-PROTEIN LIGASE RGLG5-LIKE"/>
    <property type="match status" value="1"/>
</dbReference>
<sequence length="435" mass="48254">MGAKSSKNIHCHVHIYGDHRNQPLRCSCGYSPPPTTSPWPSSPSPSTNSARSSRPPNPIINGDDFESLEQVSEALEKAGLESSNLIVGIDFTRSNEWTGKKSFMGRNLHDLDGACLNPYEQAISIIGKTLEKFDDDNIIPCYGFGDVTTGDRDVFSFHPGDTPCHGFEEVLHCYRETVPHVNLAGPTSFAPIIRNAIRIVNDSYGQYHILLIIADGQVTRSVDTCQGHLSPQEQSTIEAIVEASKYPLSIILVGVGDGPWDQMYQCDDQIPARDFDNFQFVNFTDIMSKGTPPSKKKTEFALQCLMEIPPQYKATMRLQLLGQKRNTQGHLPFPLPRPPPITYISRNHFPNFRRTESDISSTSFYGSSSPSHSALLRSSSVSSPSLSFNRICSQCYINEKDLALGCGHQICSVCGEDLILCPICQTHITTRIRLR</sequence>
<dbReference type="SMART" id="SM00327">
    <property type="entry name" value="VWA"/>
    <property type="match status" value="1"/>
</dbReference>
<dbReference type="GO" id="GO:0004842">
    <property type="term" value="F:ubiquitin-protein transferase activity"/>
    <property type="evidence" value="ECO:0007669"/>
    <property type="project" value="TreeGrafter"/>
</dbReference>
<dbReference type="Gene3D" id="3.30.40.10">
    <property type="entry name" value="Zinc/RING finger domain, C3HC4 (zinc finger)"/>
    <property type="match status" value="1"/>
</dbReference>
<dbReference type="GO" id="GO:0016567">
    <property type="term" value="P:protein ubiquitination"/>
    <property type="evidence" value="ECO:0007669"/>
    <property type="project" value="TreeGrafter"/>
</dbReference>
<dbReference type="KEGG" id="cmos:111453613"/>
<dbReference type="RefSeq" id="XP_022950530.1">
    <property type="nucleotide sequence ID" value="XM_023094762.1"/>
</dbReference>
<dbReference type="Proteomes" id="UP000504609">
    <property type="component" value="Unplaced"/>
</dbReference>
<evidence type="ECO:0000313" key="5">
    <source>
        <dbReference type="RefSeq" id="XP_022950530.1"/>
    </source>
</evidence>
<dbReference type="AlphaFoldDB" id="A0A6J1GG07"/>
<keyword evidence="4" id="KW-1185">Reference proteome</keyword>
<keyword evidence="1" id="KW-0862">Zinc</keyword>
<dbReference type="GO" id="GO:0008270">
    <property type="term" value="F:zinc ion binding"/>
    <property type="evidence" value="ECO:0007669"/>
    <property type="project" value="UniProtKB-KW"/>
</dbReference>
<dbReference type="InterPro" id="IPR052079">
    <property type="entry name" value="E3_ligase/Copine_domain"/>
</dbReference>
<feature type="compositionally biased region" description="Pro residues" evidence="2">
    <location>
        <begin position="31"/>
        <end position="43"/>
    </location>
</feature>
<name>A0A6J1GG07_CUCMO</name>
<evidence type="ECO:0000259" key="3">
    <source>
        <dbReference type="PROSITE" id="PS50089"/>
    </source>
</evidence>
<proteinExistence type="predicted"/>
<dbReference type="PROSITE" id="PS50089">
    <property type="entry name" value="ZF_RING_2"/>
    <property type="match status" value="1"/>
</dbReference>
<dbReference type="InterPro" id="IPR001841">
    <property type="entry name" value="Znf_RING"/>
</dbReference>
<evidence type="ECO:0000256" key="2">
    <source>
        <dbReference type="SAM" id="MobiDB-lite"/>
    </source>
</evidence>
<accession>A0A6J1GG07</accession>
<feature type="compositionally biased region" description="Low complexity" evidence="2">
    <location>
        <begin position="44"/>
        <end position="54"/>
    </location>
</feature>
<protein>
    <submittedName>
        <fullName evidence="5">E3 ubiquitin-protein ligase RGLG5-like isoform X1</fullName>
    </submittedName>
</protein>
<reference evidence="5" key="1">
    <citation type="submission" date="2025-08" db="UniProtKB">
        <authorList>
            <consortium name="RefSeq"/>
        </authorList>
    </citation>
    <scope>IDENTIFICATION</scope>
    <source>
        <tissue evidence="5">Young leaves</tissue>
    </source>
</reference>
<dbReference type="Pfam" id="PF07002">
    <property type="entry name" value="Copine"/>
    <property type="match status" value="1"/>
</dbReference>
<dbReference type="GO" id="GO:0005634">
    <property type="term" value="C:nucleus"/>
    <property type="evidence" value="ECO:0007669"/>
    <property type="project" value="TreeGrafter"/>
</dbReference>
<dbReference type="SUPFAM" id="SSF53300">
    <property type="entry name" value="vWA-like"/>
    <property type="match status" value="1"/>
</dbReference>
<keyword evidence="1" id="KW-0863">Zinc-finger</keyword>
<keyword evidence="1" id="KW-0479">Metal-binding</keyword>
<gene>
    <name evidence="5" type="primary">LOC111453613</name>
</gene>